<evidence type="ECO:0000256" key="1">
    <source>
        <dbReference type="ARBA" id="ARBA00009437"/>
    </source>
</evidence>
<dbReference type="InterPro" id="IPR036390">
    <property type="entry name" value="WH_DNA-bd_sf"/>
</dbReference>
<dbReference type="InterPro" id="IPR036388">
    <property type="entry name" value="WH-like_DNA-bd_sf"/>
</dbReference>
<keyword evidence="7" id="KW-1185">Reference proteome</keyword>
<evidence type="ECO:0000256" key="2">
    <source>
        <dbReference type="ARBA" id="ARBA00023015"/>
    </source>
</evidence>
<dbReference type="PROSITE" id="PS50931">
    <property type="entry name" value="HTH_LYSR"/>
    <property type="match status" value="1"/>
</dbReference>
<evidence type="ECO:0000313" key="7">
    <source>
        <dbReference type="Proteomes" id="UP000268084"/>
    </source>
</evidence>
<dbReference type="PANTHER" id="PTHR30126">
    <property type="entry name" value="HTH-TYPE TRANSCRIPTIONAL REGULATOR"/>
    <property type="match status" value="1"/>
</dbReference>
<dbReference type="GO" id="GO:0000976">
    <property type="term" value="F:transcription cis-regulatory region binding"/>
    <property type="evidence" value="ECO:0007669"/>
    <property type="project" value="TreeGrafter"/>
</dbReference>
<dbReference type="RefSeq" id="WP_124798008.1">
    <property type="nucleotide sequence ID" value="NZ_CP034170.1"/>
</dbReference>
<dbReference type="Pfam" id="PF03466">
    <property type="entry name" value="LysR_substrate"/>
    <property type="match status" value="1"/>
</dbReference>
<gene>
    <name evidence="6" type="ORF">EH165_03260</name>
</gene>
<evidence type="ECO:0000259" key="5">
    <source>
        <dbReference type="PROSITE" id="PS50931"/>
    </source>
</evidence>
<dbReference type="Gene3D" id="3.40.190.10">
    <property type="entry name" value="Periplasmic binding protein-like II"/>
    <property type="match status" value="2"/>
</dbReference>
<organism evidence="6 7">
    <name type="scientific">Nakamurella antarctica</name>
    <dbReference type="NCBI Taxonomy" id="1902245"/>
    <lineage>
        <taxon>Bacteria</taxon>
        <taxon>Bacillati</taxon>
        <taxon>Actinomycetota</taxon>
        <taxon>Actinomycetes</taxon>
        <taxon>Nakamurellales</taxon>
        <taxon>Nakamurellaceae</taxon>
        <taxon>Nakamurella</taxon>
    </lineage>
</organism>
<keyword evidence="3" id="KW-0238">DNA-binding</keyword>
<sequence>MPLSPRVPDVPSLQLLLAVASSGSINGAAAAMGISQQAASQRLRALETRVGLSLIARGSHGSTLTESGVLLAQWSSTLVQVAQQLDVAIMSLRTDRAVELHVAASLTLAEHLVPRWLVALSESQQRLGLLATRVRLTAQNSAAVCRSVLCGEADIGFIESPGLPAGLRSTVVALDQLLLVVRPDHPWTLAAHALTVRQLASTALVWRESGSGTRDAFVTALNEWAAAHGEGIEIATPGVELSSSAAVRAAVLAGAGPAVLSELAVADDVAAGRLVSVEIAGLGLRRSLRAVWVGTATPPSGPGRDLIQMATKLAR</sequence>
<dbReference type="Pfam" id="PF00126">
    <property type="entry name" value="HTH_1"/>
    <property type="match status" value="1"/>
</dbReference>
<accession>A0A3G8ZJ77</accession>
<dbReference type="Proteomes" id="UP000268084">
    <property type="component" value="Chromosome"/>
</dbReference>
<dbReference type="Gene3D" id="1.10.10.10">
    <property type="entry name" value="Winged helix-like DNA-binding domain superfamily/Winged helix DNA-binding domain"/>
    <property type="match status" value="1"/>
</dbReference>
<reference evidence="6 7" key="2">
    <citation type="submission" date="2018-12" db="EMBL/GenBank/DDBJ databases">
        <title>Nakamurella antarcticus sp. nov., isolated from Antarctica South Shetland Islands soil.</title>
        <authorList>
            <person name="Peng F."/>
        </authorList>
    </citation>
    <scope>NUCLEOTIDE SEQUENCE [LARGE SCALE GENOMIC DNA]</scope>
    <source>
        <strain evidence="6 7">S14-144</strain>
    </source>
</reference>
<dbReference type="InterPro" id="IPR000847">
    <property type="entry name" value="LysR_HTH_N"/>
</dbReference>
<feature type="domain" description="HTH lysR-type" evidence="5">
    <location>
        <begin position="8"/>
        <end position="65"/>
    </location>
</feature>
<dbReference type="PANTHER" id="PTHR30126:SF39">
    <property type="entry name" value="HTH-TYPE TRANSCRIPTIONAL REGULATOR CYSL"/>
    <property type="match status" value="1"/>
</dbReference>
<proteinExistence type="inferred from homology"/>
<protein>
    <submittedName>
        <fullName evidence="6">LysR family transcriptional regulator</fullName>
    </submittedName>
</protein>
<comment type="similarity">
    <text evidence="1">Belongs to the LysR transcriptional regulatory family.</text>
</comment>
<evidence type="ECO:0000313" key="6">
    <source>
        <dbReference type="EMBL" id="AZI57323.1"/>
    </source>
</evidence>
<keyword evidence="2" id="KW-0805">Transcription regulation</keyword>
<dbReference type="AlphaFoldDB" id="A0A3G8ZJ77"/>
<dbReference type="EMBL" id="CP034170">
    <property type="protein sequence ID" value="AZI57323.1"/>
    <property type="molecule type" value="Genomic_DNA"/>
</dbReference>
<name>A0A3G8ZJ77_9ACTN</name>
<evidence type="ECO:0000256" key="3">
    <source>
        <dbReference type="ARBA" id="ARBA00023125"/>
    </source>
</evidence>
<dbReference type="KEGG" id="nak:EH165_03260"/>
<dbReference type="OrthoDB" id="9808620at2"/>
<dbReference type="SUPFAM" id="SSF53850">
    <property type="entry name" value="Periplasmic binding protein-like II"/>
    <property type="match status" value="1"/>
</dbReference>
<dbReference type="InterPro" id="IPR005119">
    <property type="entry name" value="LysR_subst-bd"/>
</dbReference>
<keyword evidence="4" id="KW-0804">Transcription</keyword>
<dbReference type="GO" id="GO:0003700">
    <property type="term" value="F:DNA-binding transcription factor activity"/>
    <property type="evidence" value="ECO:0007669"/>
    <property type="project" value="InterPro"/>
</dbReference>
<evidence type="ECO:0000256" key="4">
    <source>
        <dbReference type="ARBA" id="ARBA00023163"/>
    </source>
</evidence>
<reference evidence="6 7" key="1">
    <citation type="submission" date="2018-11" db="EMBL/GenBank/DDBJ databases">
        <authorList>
            <person name="Da X."/>
        </authorList>
    </citation>
    <scope>NUCLEOTIDE SEQUENCE [LARGE SCALE GENOMIC DNA]</scope>
    <source>
        <strain evidence="6 7">S14-144</strain>
    </source>
</reference>
<dbReference type="SUPFAM" id="SSF46785">
    <property type="entry name" value="Winged helix' DNA-binding domain"/>
    <property type="match status" value="1"/>
</dbReference>